<comment type="caution">
    <text evidence="1">The sequence shown here is derived from an EMBL/GenBank/DDBJ whole genome shotgun (WGS) entry which is preliminary data.</text>
</comment>
<dbReference type="Proteomes" id="UP001320706">
    <property type="component" value="Unassembled WGS sequence"/>
</dbReference>
<gene>
    <name evidence="1" type="ORF">M8818_002089</name>
</gene>
<protein>
    <submittedName>
        <fullName evidence="1">Uncharacterized protein</fullName>
    </submittedName>
</protein>
<keyword evidence="2" id="KW-1185">Reference proteome</keyword>
<evidence type="ECO:0000313" key="2">
    <source>
        <dbReference type="Proteomes" id="UP001320706"/>
    </source>
</evidence>
<proteinExistence type="predicted"/>
<sequence length="440" mass="50515">MRGAGAVLEVSIALWQHPFRMLVRSELSSTRCTPHLPYLLREYLYIYRHLTPRAMTDTTSNLAVHPAPNANGSTDGVSQAGLAKRHYIRWNSEGVEKVPEGEEEDIRAVAEQINAIQKAQWNMHRHCYSGTHARTHGIVKGTFIVKDDLPEHLKQGPLFEKAGEYPLIARYSTEPGDPGLDDRIPQPRGFAMKLFGVEGDMFEAGKDFPTQDIEFNSTPALDLATAKVTREIIGLRIAHGDDPKELYKKLEARNDTELQTARDKVRNTHLESTRQYSQTAYRFGDYVMKYCLVPSSETQRKLYEETVRPEDGSDILHRWLQNFHANHDAEYEFQVQLCENLEDQPVEYAGKIWDPEKYPWQTVATVQIPAQESFDYERKTFWEDHMRVDPWHGLKAYQPLGGPNRLRRIVYPASSGLRRKMNGRKEINVKSIDEIPGPKL</sequence>
<organism evidence="1 2">
    <name type="scientific">Zalaria obscura</name>
    <dbReference type="NCBI Taxonomy" id="2024903"/>
    <lineage>
        <taxon>Eukaryota</taxon>
        <taxon>Fungi</taxon>
        <taxon>Dikarya</taxon>
        <taxon>Ascomycota</taxon>
        <taxon>Pezizomycotina</taxon>
        <taxon>Dothideomycetes</taxon>
        <taxon>Dothideomycetidae</taxon>
        <taxon>Dothideales</taxon>
        <taxon>Zalariaceae</taxon>
        <taxon>Zalaria</taxon>
    </lineage>
</organism>
<name>A0ACC3SHU8_9PEZI</name>
<accession>A0ACC3SHU8</accession>
<evidence type="ECO:0000313" key="1">
    <source>
        <dbReference type="EMBL" id="KAK8215079.1"/>
    </source>
</evidence>
<dbReference type="EMBL" id="JAMKPW020000009">
    <property type="protein sequence ID" value="KAK8215079.1"/>
    <property type="molecule type" value="Genomic_DNA"/>
</dbReference>
<reference evidence="1" key="1">
    <citation type="submission" date="2024-02" db="EMBL/GenBank/DDBJ databases">
        <title>Metagenome Assembled Genome of Zalaria obscura JY119.</title>
        <authorList>
            <person name="Vighnesh L."/>
            <person name="Jagadeeshwari U."/>
            <person name="Venkata Ramana C."/>
            <person name="Sasikala C."/>
        </authorList>
    </citation>
    <scope>NUCLEOTIDE SEQUENCE</scope>
    <source>
        <strain evidence="1">JY119</strain>
    </source>
</reference>